<dbReference type="Proteomes" id="UP000091820">
    <property type="component" value="Unassembled WGS sequence"/>
</dbReference>
<sequence>MLTGITITLDVEPTDTIEAVKTKIQDTDDILPGQHRLIYAGKHLEDDLTLLDYYIEKETTLYMVRRLLGGLEFSIKTRLNEIIASDIKPSDFITQVMTTVEQKDGIRSDQQCLIFDGKQLKDDHKLSD</sequence>
<reference evidence="3" key="1">
    <citation type="submission" date="2014-03" db="EMBL/GenBank/DDBJ databases">
        <authorList>
            <person name="Aksoy S."/>
            <person name="Warren W."/>
            <person name="Wilson R.K."/>
        </authorList>
    </citation>
    <scope>NUCLEOTIDE SEQUENCE [LARGE SCALE GENOMIC DNA]</scope>
    <source>
        <strain evidence="3">IAEA</strain>
    </source>
</reference>
<reference evidence="2" key="2">
    <citation type="submission" date="2020-05" db="UniProtKB">
        <authorList>
            <consortium name="EnsemblMetazoa"/>
        </authorList>
    </citation>
    <scope>IDENTIFICATION</scope>
    <source>
        <strain evidence="2">IAEA</strain>
    </source>
</reference>
<accession>A0A1A9WT75</accession>
<dbReference type="InterPro" id="IPR029071">
    <property type="entry name" value="Ubiquitin-like_domsf"/>
</dbReference>
<name>A0A1A9WT75_9MUSC</name>
<evidence type="ECO:0000259" key="1">
    <source>
        <dbReference type="PROSITE" id="PS50053"/>
    </source>
</evidence>
<dbReference type="PRINTS" id="PR00348">
    <property type="entry name" value="UBIQUITIN"/>
</dbReference>
<dbReference type="InterPro" id="IPR050158">
    <property type="entry name" value="Ubiquitin_ubiquitin-like"/>
</dbReference>
<organism evidence="2 3">
    <name type="scientific">Glossina brevipalpis</name>
    <dbReference type="NCBI Taxonomy" id="37001"/>
    <lineage>
        <taxon>Eukaryota</taxon>
        <taxon>Metazoa</taxon>
        <taxon>Ecdysozoa</taxon>
        <taxon>Arthropoda</taxon>
        <taxon>Hexapoda</taxon>
        <taxon>Insecta</taxon>
        <taxon>Pterygota</taxon>
        <taxon>Neoptera</taxon>
        <taxon>Endopterygota</taxon>
        <taxon>Diptera</taxon>
        <taxon>Brachycera</taxon>
        <taxon>Muscomorpha</taxon>
        <taxon>Hippoboscoidea</taxon>
        <taxon>Glossinidae</taxon>
        <taxon>Glossina</taxon>
    </lineage>
</organism>
<evidence type="ECO:0000313" key="3">
    <source>
        <dbReference type="Proteomes" id="UP000091820"/>
    </source>
</evidence>
<keyword evidence="3" id="KW-1185">Reference proteome</keyword>
<feature type="domain" description="Ubiquitin-like" evidence="1">
    <location>
        <begin position="71"/>
        <end position="128"/>
    </location>
</feature>
<proteinExistence type="predicted"/>
<dbReference type="InterPro" id="IPR000626">
    <property type="entry name" value="Ubiquitin-like_dom"/>
</dbReference>
<dbReference type="PROSITE" id="PS50053">
    <property type="entry name" value="UBIQUITIN_2"/>
    <property type="match status" value="2"/>
</dbReference>
<dbReference type="AlphaFoldDB" id="A0A1A9WT75"/>
<protein>
    <recommendedName>
        <fullName evidence="1">Ubiquitin-like domain-containing protein</fullName>
    </recommendedName>
</protein>
<dbReference type="VEuPathDB" id="VectorBase:GBRI031057"/>
<dbReference type="PANTHER" id="PTHR10666">
    <property type="entry name" value="UBIQUITIN"/>
    <property type="match status" value="1"/>
</dbReference>
<dbReference type="SUPFAM" id="SSF54236">
    <property type="entry name" value="Ubiquitin-like"/>
    <property type="match status" value="2"/>
</dbReference>
<dbReference type="STRING" id="37001.A0A1A9WT75"/>
<dbReference type="SMART" id="SM00213">
    <property type="entry name" value="UBQ"/>
    <property type="match status" value="2"/>
</dbReference>
<dbReference type="EnsemblMetazoa" id="GBRI031057-RA">
    <property type="protein sequence ID" value="GBRI031057-PA"/>
    <property type="gene ID" value="GBRI031057"/>
</dbReference>
<feature type="domain" description="Ubiquitin-like" evidence="1">
    <location>
        <begin position="1"/>
        <end position="70"/>
    </location>
</feature>
<evidence type="ECO:0000313" key="2">
    <source>
        <dbReference type="EnsemblMetazoa" id="GBRI031057-PA"/>
    </source>
</evidence>
<dbReference type="InterPro" id="IPR019956">
    <property type="entry name" value="Ubiquitin_dom"/>
</dbReference>
<dbReference type="Pfam" id="PF00240">
    <property type="entry name" value="ubiquitin"/>
    <property type="match status" value="2"/>
</dbReference>
<dbReference type="Gene3D" id="3.10.20.90">
    <property type="entry name" value="Phosphatidylinositol 3-kinase Catalytic Subunit, Chain A, domain 1"/>
    <property type="match status" value="2"/>
</dbReference>